<reference evidence="2 5" key="2">
    <citation type="journal article" date="2019" name="Nat. Med.">
        <title>A library of human gut bacterial isolates paired with longitudinal multiomics data enables mechanistic microbiome research.</title>
        <authorList>
            <person name="Poyet M."/>
            <person name="Groussin M."/>
            <person name="Gibbons S.M."/>
            <person name="Avila-Pacheco J."/>
            <person name="Jiang X."/>
            <person name="Kearney S.M."/>
            <person name="Perrotta A.R."/>
            <person name="Berdy B."/>
            <person name="Zhao S."/>
            <person name="Lieberman T.D."/>
            <person name="Swanson P.K."/>
            <person name="Smith M."/>
            <person name="Roesemann S."/>
            <person name="Alexander J.E."/>
            <person name="Rich S.A."/>
            <person name="Livny J."/>
            <person name="Vlamakis H."/>
            <person name="Clish C."/>
            <person name="Bullock K."/>
            <person name="Deik A."/>
            <person name="Scott J."/>
            <person name="Pierce K.A."/>
            <person name="Xavier R.J."/>
            <person name="Alm E.J."/>
        </authorList>
    </citation>
    <scope>NUCLEOTIDE SEQUENCE [LARGE SCALE GENOMIC DNA]</scope>
    <source>
        <strain evidence="2 5">BIOML-A110</strain>
    </source>
</reference>
<reference evidence="3 4" key="1">
    <citation type="journal article" date="2016" name="Nat. Biotechnol.">
        <title>Measurement of bacterial replication rates in microbial communities.</title>
        <authorList>
            <person name="Brown C.T."/>
            <person name="Olm M.R."/>
            <person name="Thomas B.C."/>
            <person name="Banfield J.F."/>
        </authorList>
    </citation>
    <scope>NUCLEOTIDE SEQUENCE [LARGE SCALE GENOMIC DNA]</scope>
    <source>
        <strain evidence="3">42_262</strain>
    </source>
</reference>
<evidence type="ECO:0000313" key="3">
    <source>
        <dbReference type="EMBL" id="OKZ45340.1"/>
    </source>
</evidence>
<dbReference type="AlphaFoldDB" id="A0A1Q6IWR8"/>
<accession>A0A1Q6IWR8</accession>
<dbReference type="Proteomes" id="UP000186631">
    <property type="component" value="Unassembled WGS sequence"/>
</dbReference>
<dbReference type="InterPro" id="IPR025159">
    <property type="entry name" value="AbiEi_N"/>
</dbReference>
<dbReference type="Pfam" id="PF13338">
    <property type="entry name" value="AbiEi_4"/>
    <property type="match status" value="1"/>
</dbReference>
<evidence type="ECO:0000313" key="5">
    <source>
        <dbReference type="Proteomes" id="UP000462922"/>
    </source>
</evidence>
<evidence type="ECO:0000313" key="4">
    <source>
        <dbReference type="Proteomes" id="UP000186631"/>
    </source>
</evidence>
<protein>
    <recommendedName>
        <fullName evidence="1">AbiEi antitoxin N-terminal domain-containing protein</fullName>
    </recommendedName>
</protein>
<feature type="domain" description="AbiEi antitoxin N-terminal" evidence="1">
    <location>
        <begin position="9"/>
        <end position="52"/>
    </location>
</feature>
<gene>
    <name evidence="3" type="ORF">BHV80_13135</name>
    <name evidence="2" type="ORF">GAY76_16105</name>
</gene>
<dbReference type="EMBL" id="MNQV01000214">
    <property type="protein sequence ID" value="OKZ45340.1"/>
    <property type="molecule type" value="Genomic_DNA"/>
</dbReference>
<proteinExistence type="predicted"/>
<evidence type="ECO:0000259" key="1">
    <source>
        <dbReference type="Pfam" id="PF13338"/>
    </source>
</evidence>
<evidence type="ECO:0000313" key="2">
    <source>
        <dbReference type="EMBL" id="KAB6570558.1"/>
    </source>
</evidence>
<dbReference type="EMBL" id="WDAX01000042">
    <property type="protein sequence ID" value="KAB6570558.1"/>
    <property type="molecule type" value="Genomic_DNA"/>
</dbReference>
<sequence length="197" mass="22513">MRQMDKSAIIDTLQEQGGFITTGEVKSRGEYEQLRRAAEAGTVMRLRKGIYAECSALANNMIDVERIVPHGILCLYSAFAYYGLSTQVPSATCVAIEAKRKVRLPDYPPIDLYYWKKENLEFGIISRNISGYDVRITDIERTVCDAVKYRNKIGLDVCGEVIDSYLKKEDRNISLLHEYALKLRVKNILTTYLETRL</sequence>
<comment type="caution">
    <text evidence="3">The sequence shown here is derived from an EMBL/GenBank/DDBJ whole genome shotgun (WGS) entry which is preliminary data.</text>
</comment>
<name>A0A1Q6IWR8_PHOVU</name>
<dbReference type="Proteomes" id="UP000462922">
    <property type="component" value="Unassembled WGS sequence"/>
</dbReference>
<organism evidence="3 4">
    <name type="scientific">Phocaeicola vulgatus</name>
    <name type="common">Bacteroides vulgatus</name>
    <dbReference type="NCBI Taxonomy" id="821"/>
    <lineage>
        <taxon>Bacteria</taxon>
        <taxon>Pseudomonadati</taxon>
        <taxon>Bacteroidota</taxon>
        <taxon>Bacteroidia</taxon>
        <taxon>Bacteroidales</taxon>
        <taxon>Bacteroidaceae</taxon>
        <taxon>Phocaeicola</taxon>
    </lineage>
</organism>